<protein>
    <submittedName>
        <fullName evidence="1">Uncharacterized protein</fullName>
    </submittedName>
</protein>
<accession>X1GGK9</accession>
<dbReference type="EMBL" id="BARU01018482">
    <property type="protein sequence ID" value="GAH57021.1"/>
    <property type="molecule type" value="Genomic_DNA"/>
</dbReference>
<organism evidence="1">
    <name type="scientific">marine sediment metagenome</name>
    <dbReference type="NCBI Taxonomy" id="412755"/>
    <lineage>
        <taxon>unclassified sequences</taxon>
        <taxon>metagenomes</taxon>
        <taxon>ecological metagenomes</taxon>
    </lineage>
</organism>
<proteinExistence type="predicted"/>
<comment type="caution">
    <text evidence="1">The sequence shown here is derived from an EMBL/GenBank/DDBJ whole genome shotgun (WGS) entry which is preliminary data.</text>
</comment>
<dbReference type="AlphaFoldDB" id="X1GGK9"/>
<sequence>MFVEDMILLVSQVDTSKTVTAVITILAEEYIRRILTIYREKGTEASDTIGTLVTEF</sequence>
<evidence type="ECO:0000313" key="1">
    <source>
        <dbReference type="EMBL" id="GAH57021.1"/>
    </source>
</evidence>
<name>X1GGK9_9ZZZZ</name>
<reference evidence="1" key="1">
    <citation type="journal article" date="2014" name="Front. Microbiol.">
        <title>High frequency of phylogenetically diverse reductive dehalogenase-homologous genes in deep subseafloor sedimentary metagenomes.</title>
        <authorList>
            <person name="Kawai M."/>
            <person name="Futagami T."/>
            <person name="Toyoda A."/>
            <person name="Takaki Y."/>
            <person name="Nishi S."/>
            <person name="Hori S."/>
            <person name="Arai W."/>
            <person name="Tsubouchi T."/>
            <person name="Morono Y."/>
            <person name="Uchiyama I."/>
            <person name="Ito T."/>
            <person name="Fujiyama A."/>
            <person name="Inagaki F."/>
            <person name="Takami H."/>
        </authorList>
    </citation>
    <scope>NUCLEOTIDE SEQUENCE</scope>
    <source>
        <strain evidence="1">Expedition CK06-06</strain>
    </source>
</reference>
<gene>
    <name evidence="1" type="ORF">S03H2_30551</name>
</gene>